<proteinExistence type="inferred from homology"/>
<dbReference type="InterPro" id="IPR016039">
    <property type="entry name" value="Thiolase-like"/>
</dbReference>
<evidence type="ECO:0000313" key="8">
    <source>
        <dbReference type="Proteomes" id="UP000236737"/>
    </source>
</evidence>
<dbReference type="InterPro" id="IPR012328">
    <property type="entry name" value="Chalcone/stilbene_synt_C"/>
</dbReference>
<comment type="similarity">
    <text evidence="1">Belongs to the thiolase-like superfamily. Chalcone/stilbene synthases family.</text>
</comment>
<evidence type="ECO:0000256" key="1">
    <source>
        <dbReference type="ARBA" id="ARBA00005531"/>
    </source>
</evidence>
<organism evidence="7 8">
    <name type="scientific">Flavobacterium urumqiense</name>
    <dbReference type="NCBI Taxonomy" id="935224"/>
    <lineage>
        <taxon>Bacteria</taxon>
        <taxon>Pseudomonadati</taxon>
        <taxon>Bacteroidota</taxon>
        <taxon>Flavobacteriia</taxon>
        <taxon>Flavobacteriales</taxon>
        <taxon>Flavobacteriaceae</taxon>
        <taxon>Flavobacterium</taxon>
    </lineage>
</organism>
<feature type="domain" description="Chalcone/stilbene synthase N-terminal" evidence="5">
    <location>
        <begin position="72"/>
        <end position="214"/>
    </location>
</feature>
<dbReference type="InterPro" id="IPR001099">
    <property type="entry name" value="Chalcone/stilbene_synt_N"/>
</dbReference>
<dbReference type="PANTHER" id="PTHR11877:SF99">
    <property type="entry name" value="1,3,6,8-TETRAHYDROXYNAPHTHALENE SYNTHASE"/>
    <property type="match status" value="1"/>
</dbReference>
<dbReference type="CDD" id="cd00831">
    <property type="entry name" value="CHS_like"/>
    <property type="match status" value="1"/>
</dbReference>
<evidence type="ECO:0000313" key="7">
    <source>
        <dbReference type="EMBL" id="SEF94557.1"/>
    </source>
</evidence>
<keyword evidence="8" id="KW-1185">Reference proteome</keyword>
<dbReference type="Pfam" id="PF02797">
    <property type="entry name" value="Chal_sti_synt_C"/>
    <property type="match status" value="1"/>
</dbReference>
<dbReference type="EMBL" id="FNVP01000004">
    <property type="protein sequence ID" value="SEF94557.1"/>
    <property type="molecule type" value="Genomic_DNA"/>
</dbReference>
<dbReference type="AlphaFoldDB" id="A0A1H5W6W1"/>
<dbReference type="PIRSF" id="PIRSF000451">
    <property type="entry name" value="PKS_III"/>
    <property type="match status" value="1"/>
</dbReference>
<evidence type="ECO:0000259" key="6">
    <source>
        <dbReference type="Pfam" id="PF02797"/>
    </source>
</evidence>
<accession>A0A1H5W6W1</accession>
<gene>
    <name evidence="7" type="ORF">SAMN04488130_10456</name>
</gene>
<dbReference type="PANTHER" id="PTHR11877">
    <property type="entry name" value="HYDROXYMETHYLGLUTARYL-COA SYNTHASE"/>
    <property type="match status" value="1"/>
</dbReference>
<dbReference type="Pfam" id="PF00195">
    <property type="entry name" value="Chal_sti_synt_N"/>
    <property type="match status" value="1"/>
</dbReference>
<dbReference type="InterPro" id="IPR011141">
    <property type="entry name" value="Polyketide_synthase_type-III"/>
</dbReference>
<protein>
    <submittedName>
        <fullName evidence="7">Predicted naringenin-chalcone synthase</fullName>
    </submittedName>
</protein>
<evidence type="ECO:0000256" key="4">
    <source>
        <dbReference type="PIRSR" id="PIRSR000451-1"/>
    </source>
</evidence>
<keyword evidence="3" id="KW-0012">Acyltransferase</keyword>
<evidence type="ECO:0000256" key="2">
    <source>
        <dbReference type="ARBA" id="ARBA00022679"/>
    </source>
</evidence>
<dbReference type="GO" id="GO:0016747">
    <property type="term" value="F:acyltransferase activity, transferring groups other than amino-acyl groups"/>
    <property type="evidence" value="ECO:0007669"/>
    <property type="project" value="InterPro"/>
</dbReference>
<dbReference type="Gene3D" id="3.40.47.10">
    <property type="match status" value="2"/>
</dbReference>
<name>A0A1H5W6W1_9FLAO</name>
<dbReference type="GO" id="GO:0030639">
    <property type="term" value="P:polyketide biosynthetic process"/>
    <property type="evidence" value="ECO:0007669"/>
    <property type="project" value="TreeGrafter"/>
</dbReference>
<dbReference type="Proteomes" id="UP000236737">
    <property type="component" value="Unassembled WGS sequence"/>
</dbReference>
<feature type="active site" description="Acyl-thioester intermediate" evidence="4">
    <location>
        <position position="153"/>
    </location>
</feature>
<evidence type="ECO:0000259" key="5">
    <source>
        <dbReference type="Pfam" id="PF00195"/>
    </source>
</evidence>
<feature type="domain" description="Chalcone/stilbene synthase C-terminal" evidence="6">
    <location>
        <begin position="238"/>
        <end position="361"/>
    </location>
</feature>
<sequence>MGFPIPMDNFKNMSVKIKTVTKQLPKYSRNTDEIIPFLDAWLDGQEERFIRKVKKIFEGAAVDKRYSIMDPIAVFTKTSFEERNDIYIREVIELGEKVLEKALKKANWNPEDLDYIITVSCTGIMIPSLDAYLINKLKLRQDIVRLPVTEMGCAAGISGIIYAKNFLQANPGKRAAVIAVESPTATFQLDDFSMANIVSAAIFGDGAACVLLSSHEEDEGPEILAEEMYHFYDNIHMMGFKLSNSGLQMVLDIEVPETIAAHFPDIIHPFLEKNNLGMEDIDHLIFHPGGKKIVQTVEALFSDLGKNINDTKEVLRLYGNMSSATVLYVLERIMDDNPKKGSKGLMLSFGPGFSAQRVLLQF</sequence>
<keyword evidence="2" id="KW-0808">Transferase</keyword>
<reference evidence="8" key="1">
    <citation type="submission" date="2016-10" db="EMBL/GenBank/DDBJ databases">
        <authorList>
            <person name="Varghese N."/>
            <person name="Submissions S."/>
        </authorList>
    </citation>
    <scope>NUCLEOTIDE SEQUENCE [LARGE SCALE GENOMIC DNA]</scope>
    <source>
        <strain evidence="8">CGMCC 1.9230</strain>
    </source>
</reference>
<dbReference type="SUPFAM" id="SSF53901">
    <property type="entry name" value="Thiolase-like"/>
    <property type="match status" value="1"/>
</dbReference>
<evidence type="ECO:0000256" key="3">
    <source>
        <dbReference type="ARBA" id="ARBA00023315"/>
    </source>
</evidence>